<evidence type="ECO:0000313" key="2">
    <source>
        <dbReference type="EMBL" id="MDY7228920.1"/>
    </source>
</evidence>
<gene>
    <name evidence="2" type="ORF">SYV04_21055</name>
</gene>
<evidence type="ECO:0008006" key="4">
    <source>
        <dbReference type="Google" id="ProtNLM"/>
    </source>
</evidence>
<name>A0ABU5H614_9BACT</name>
<organism evidence="2 3">
    <name type="scientific">Hyalangium rubrum</name>
    <dbReference type="NCBI Taxonomy" id="3103134"/>
    <lineage>
        <taxon>Bacteria</taxon>
        <taxon>Pseudomonadati</taxon>
        <taxon>Myxococcota</taxon>
        <taxon>Myxococcia</taxon>
        <taxon>Myxococcales</taxon>
        <taxon>Cystobacterineae</taxon>
        <taxon>Archangiaceae</taxon>
        <taxon>Hyalangium</taxon>
    </lineage>
</organism>
<comment type="caution">
    <text evidence="2">The sequence shown here is derived from an EMBL/GenBank/DDBJ whole genome shotgun (WGS) entry which is preliminary data.</text>
</comment>
<evidence type="ECO:0000256" key="1">
    <source>
        <dbReference type="SAM" id="MobiDB-lite"/>
    </source>
</evidence>
<dbReference type="RefSeq" id="WP_321547647.1">
    <property type="nucleotide sequence ID" value="NZ_JAXIVS010000007.1"/>
</dbReference>
<dbReference type="Proteomes" id="UP001291309">
    <property type="component" value="Unassembled WGS sequence"/>
</dbReference>
<accession>A0ABU5H614</accession>
<evidence type="ECO:0000313" key="3">
    <source>
        <dbReference type="Proteomes" id="UP001291309"/>
    </source>
</evidence>
<protein>
    <recommendedName>
        <fullName evidence="4">Lipoprotein</fullName>
    </recommendedName>
</protein>
<dbReference type="EMBL" id="JAXIVS010000007">
    <property type="protein sequence ID" value="MDY7228920.1"/>
    <property type="molecule type" value="Genomic_DNA"/>
</dbReference>
<feature type="region of interest" description="Disordered" evidence="1">
    <location>
        <begin position="1"/>
        <end position="21"/>
    </location>
</feature>
<reference evidence="2 3" key="1">
    <citation type="submission" date="2023-12" db="EMBL/GenBank/DDBJ databases">
        <title>the genome sequence of Hyalangium sp. s54d21.</title>
        <authorList>
            <person name="Zhang X."/>
        </authorList>
    </citation>
    <scope>NUCLEOTIDE SEQUENCE [LARGE SCALE GENOMIC DNA]</scope>
    <source>
        <strain evidence="3">s54d21</strain>
    </source>
</reference>
<keyword evidence="3" id="KW-1185">Reference proteome</keyword>
<proteinExistence type="predicted"/>
<sequence length="85" mass="9250">MDSSPEQKPPRVCRRMRSKGTPGVRYDAAVSWDAGFVSTATFWCVATGESVGPDDDLVHPHSCGEVRACFRAPTDEPPEGSRVLE</sequence>